<dbReference type="AlphaFoldDB" id="A0A0A2GXN6"/>
<dbReference type="SMART" id="SM00344">
    <property type="entry name" value="HTH_ASNC"/>
    <property type="match status" value="1"/>
</dbReference>
<reference evidence="5 6" key="1">
    <citation type="submission" date="2014-10" db="EMBL/GenBank/DDBJ databases">
        <title>Draft genome sequence of the proteorhodopsin-containing marine bacterium Dokdonia donghaensis.</title>
        <authorList>
            <person name="Gomez-Consarnau L."/>
            <person name="Gonzalez J.M."/>
            <person name="Riedel T."/>
            <person name="Jaenicke S."/>
            <person name="Wagner-Doebler I."/>
            <person name="Fuhrman J.A."/>
        </authorList>
    </citation>
    <scope>NUCLEOTIDE SEQUENCE [LARGE SCALE GENOMIC DNA]</scope>
    <source>
        <strain evidence="5 6">DSW-1</strain>
    </source>
</reference>
<dbReference type="KEGG" id="ddo:I597_0831"/>
<protein>
    <submittedName>
        <fullName evidence="5">Transcriptional regulator</fullName>
    </submittedName>
</protein>
<dbReference type="InterPro" id="IPR011991">
    <property type="entry name" value="ArsR-like_HTH"/>
</dbReference>
<dbReference type="PATRIC" id="fig|1300343.5.peg.842"/>
<dbReference type="Gene3D" id="1.10.10.10">
    <property type="entry name" value="Winged helix-like DNA-binding domain superfamily/Winged helix DNA-binding domain"/>
    <property type="match status" value="1"/>
</dbReference>
<dbReference type="Proteomes" id="UP000030140">
    <property type="component" value="Unassembled WGS sequence"/>
</dbReference>
<feature type="domain" description="HTH asnC-type" evidence="4">
    <location>
        <begin position="10"/>
        <end position="71"/>
    </location>
</feature>
<evidence type="ECO:0000259" key="4">
    <source>
        <dbReference type="PROSITE" id="PS50956"/>
    </source>
</evidence>
<dbReference type="Pfam" id="PF01037">
    <property type="entry name" value="AsnC_trans_reg"/>
    <property type="match status" value="1"/>
</dbReference>
<dbReference type="InterPro" id="IPR000485">
    <property type="entry name" value="AsnC-type_HTH_dom"/>
</dbReference>
<dbReference type="CDD" id="cd00090">
    <property type="entry name" value="HTH_ARSR"/>
    <property type="match status" value="1"/>
</dbReference>
<dbReference type="InterPro" id="IPR019885">
    <property type="entry name" value="Tscrpt_reg_HTH_AsnC-type_CS"/>
</dbReference>
<accession>A0A0A2GXN6</accession>
<dbReference type="InterPro" id="IPR019887">
    <property type="entry name" value="Tscrpt_reg_AsnC/Lrp_C"/>
</dbReference>
<dbReference type="PANTHER" id="PTHR30154:SF34">
    <property type="entry name" value="TRANSCRIPTIONAL REGULATOR AZLB"/>
    <property type="match status" value="1"/>
</dbReference>
<sequence>MKIVKDELVIDGIDKIILRQLMEDARKPILEIARKVGISGAAIHQRLRKLEKSGLIAGSKFIIDPKVLGYRTQAFIGVYLERAANNARAVRQLKDIPEVIECHYTTGNWSVLIKILCKNNEDLMNLLNKKIQAIDGVSRTETFISLDQQIDRQIKI</sequence>
<dbReference type="PROSITE" id="PS00519">
    <property type="entry name" value="HTH_ASNC_1"/>
    <property type="match status" value="1"/>
</dbReference>
<dbReference type="RefSeq" id="WP_035326699.1">
    <property type="nucleotide sequence ID" value="NZ_CP015125.1"/>
</dbReference>
<dbReference type="OrthoDB" id="1094536at2"/>
<keyword evidence="6" id="KW-1185">Reference proteome</keyword>
<evidence type="ECO:0000256" key="1">
    <source>
        <dbReference type="ARBA" id="ARBA00023015"/>
    </source>
</evidence>
<proteinExistence type="predicted"/>
<dbReference type="InterPro" id="IPR019888">
    <property type="entry name" value="Tscrpt_reg_AsnC-like"/>
</dbReference>
<dbReference type="Gene3D" id="3.30.70.920">
    <property type="match status" value="1"/>
</dbReference>
<keyword evidence="3" id="KW-0804">Transcription</keyword>
<keyword evidence="1" id="KW-0805">Transcription regulation</keyword>
<name>A0A0A2GXN6_9FLAO</name>
<dbReference type="Pfam" id="PF13412">
    <property type="entry name" value="HTH_24"/>
    <property type="match status" value="1"/>
</dbReference>
<comment type="caution">
    <text evidence="5">The sequence shown here is derived from an EMBL/GenBank/DDBJ whole genome shotgun (WGS) entry which is preliminary data.</text>
</comment>
<dbReference type="InterPro" id="IPR011008">
    <property type="entry name" value="Dimeric_a/b-barrel"/>
</dbReference>
<dbReference type="PROSITE" id="PS50956">
    <property type="entry name" value="HTH_ASNC_2"/>
    <property type="match status" value="1"/>
</dbReference>
<dbReference type="SUPFAM" id="SSF54909">
    <property type="entry name" value="Dimeric alpha+beta barrel"/>
    <property type="match status" value="1"/>
</dbReference>
<dbReference type="PRINTS" id="PR00033">
    <property type="entry name" value="HTHASNC"/>
</dbReference>
<evidence type="ECO:0000313" key="6">
    <source>
        <dbReference type="Proteomes" id="UP000030140"/>
    </source>
</evidence>
<dbReference type="InterPro" id="IPR036390">
    <property type="entry name" value="WH_DNA-bd_sf"/>
</dbReference>
<dbReference type="EMBL" id="JSAQ01000001">
    <property type="protein sequence ID" value="KGO07101.1"/>
    <property type="molecule type" value="Genomic_DNA"/>
</dbReference>
<dbReference type="SUPFAM" id="SSF46785">
    <property type="entry name" value="Winged helix' DNA-binding domain"/>
    <property type="match status" value="1"/>
</dbReference>
<organism evidence="5 6">
    <name type="scientific">Dokdonia donghaensis DSW-1</name>
    <dbReference type="NCBI Taxonomy" id="1300343"/>
    <lineage>
        <taxon>Bacteria</taxon>
        <taxon>Pseudomonadati</taxon>
        <taxon>Bacteroidota</taxon>
        <taxon>Flavobacteriia</taxon>
        <taxon>Flavobacteriales</taxon>
        <taxon>Flavobacteriaceae</taxon>
        <taxon>Dokdonia</taxon>
    </lineage>
</organism>
<dbReference type="GO" id="GO:0006355">
    <property type="term" value="P:regulation of DNA-templated transcription"/>
    <property type="evidence" value="ECO:0007669"/>
    <property type="project" value="UniProtKB-ARBA"/>
</dbReference>
<dbReference type="GO" id="GO:0043565">
    <property type="term" value="F:sequence-specific DNA binding"/>
    <property type="evidence" value="ECO:0007669"/>
    <property type="project" value="InterPro"/>
</dbReference>
<dbReference type="PANTHER" id="PTHR30154">
    <property type="entry name" value="LEUCINE-RESPONSIVE REGULATORY PROTEIN"/>
    <property type="match status" value="1"/>
</dbReference>
<dbReference type="GO" id="GO:0043200">
    <property type="term" value="P:response to amino acid"/>
    <property type="evidence" value="ECO:0007669"/>
    <property type="project" value="TreeGrafter"/>
</dbReference>
<evidence type="ECO:0000256" key="3">
    <source>
        <dbReference type="ARBA" id="ARBA00023163"/>
    </source>
</evidence>
<evidence type="ECO:0000313" key="5">
    <source>
        <dbReference type="EMBL" id="KGO07101.1"/>
    </source>
</evidence>
<dbReference type="InterPro" id="IPR036388">
    <property type="entry name" value="WH-like_DNA-bd_sf"/>
</dbReference>
<keyword evidence="2" id="KW-0238">DNA-binding</keyword>
<evidence type="ECO:0000256" key="2">
    <source>
        <dbReference type="ARBA" id="ARBA00023125"/>
    </source>
</evidence>
<dbReference type="GO" id="GO:0005829">
    <property type="term" value="C:cytosol"/>
    <property type="evidence" value="ECO:0007669"/>
    <property type="project" value="TreeGrafter"/>
</dbReference>
<gene>
    <name evidence="5" type="ORF">NV36_09795</name>
</gene>